<keyword evidence="1" id="KW-0378">Hydrolase</keyword>
<dbReference type="EMBL" id="JBHSQJ010000040">
    <property type="protein sequence ID" value="MFC5907766.1"/>
    <property type="molecule type" value="Genomic_DNA"/>
</dbReference>
<dbReference type="Pfam" id="PF04203">
    <property type="entry name" value="Sortase"/>
    <property type="match status" value="1"/>
</dbReference>
<dbReference type="RefSeq" id="WP_380582523.1">
    <property type="nucleotide sequence ID" value="NZ_JBHSQJ010000040.1"/>
</dbReference>
<name>A0ABW1G1P8_9ACTN</name>
<keyword evidence="2" id="KW-1133">Transmembrane helix</keyword>
<dbReference type="SUPFAM" id="SSF63817">
    <property type="entry name" value="Sortase"/>
    <property type="match status" value="1"/>
</dbReference>
<evidence type="ECO:0000313" key="4">
    <source>
        <dbReference type="Proteomes" id="UP001596174"/>
    </source>
</evidence>
<keyword evidence="2" id="KW-0472">Membrane</keyword>
<dbReference type="InterPro" id="IPR042003">
    <property type="entry name" value="Sortase_E"/>
</dbReference>
<dbReference type="InterPro" id="IPR053465">
    <property type="entry name" value="Sortase_Class_E"/>
</dbReference>
<dbReference type="Proteomes" id="UP001596174">
    <property type="component" value="Unassembled WGS sequence"/>
</dbReference>
<dbReference type="Gene3D" id="2.40.260.10">
    <property type="entry name" value="Sortase"/>
    <property type="match status" value="1"/>
</dbReference>
<protein>
    <submittedName>
        <fullName evidence="3">Class E sortase</fullName>
    </submittedName>
</protein>
<keyword evidence="2" id="KW-0812">Transmembrane</keyword>
<dbReference type="InterPro" id="IPR005754">
    <property type="entry name" value="Sortase"/>
</dbReference>
<evidence type="ECO:0000256" key="2">
    <source>
        <dbReference type="SAM" id="Phobius"/>
    </source>
</evidence>
<sequence length="230" mass="24015">MTVGRTVGETVRGALRLLGELLVAAGLMLGLFAAWLHWGTSPQPTAEQRAVNEQILRAWQARPTPAASGSGSDAARSAQVPGGALALVRIPALGGDWQYPVYPGVSAGELAKGLGHYPHTAAPGAVGNFAVAGHRSSDTGFEPLADLPDDIRPGDAIVVDTPGQEYVYTVDATERTRPGDVAVLDPDQGRRADPARRLLTVTTCTPRYGSSGRFVVFAHLRSSSARKAGA</sequence>
<dbReference type="InterPro" id="IPR023365">
    <property type="entry name" value="Sortase_dom-sf"/>
</dbReference>
<accession>A0ABW1G1P8</accession>
<comment type="caution">
    <text evidence="3">The sequence shown here is derived from an EMBL/GenBank/DDBJ whole genome shotgun (WGS) entry which is preliminary data.</text>
</comment>
<proteinExistence type="predicted"/>
<reference evidence="4" key="1">
    <citation type="journal article" date="2019" name="Int. J. Syst. Evol. Microbiol.">
        <title>The Global Catalogue of Microorganisms (GCM) 10K type strain sequencing project: providing services to taxonomists for standard genome sequencing and annotation.</title>
        <authorList>
            <consortium name="The Broad Institute Genomics Platform"/>
            <consortium name="The Broad Institute Genome Sequencing Center for Infectious Disease"/>
            <person name="Wu L."/>
            <person name="Ma J."/>
        </authorList>
    </citation>
    <scope>NUCLEOTIDE SEQUENCE [LARGE SCALE GENOMIC DNA]</scope>
    <source>
        <strain evidence="4">JCM 4816</strain>
    </source>
</reference>
<organism evidence="3 4">
    <name type="scientific">Streptacidiphilus monticola</name>
    <dbReference type="NCBI Taxonomy" id="2161674"/>
    <lineage>
        <taxon>Bacteria</taxon>
        <taxon>Bacillati</taxon>
        <taxon>Actinomycetota</taxon>
        <taxon>Actinomycetes</taxon>
        <taxon>Kitasatosporales</taxon>
        <taxon>Streptomycetaceae</taxon>
        <taxon>Streptacidiphilus</taxon>
    </lineage>
</organism>
<evidence type="ECO:0000256" key="1">
    <source>
        <dbReference type="ARBA" id="ARBA00022801"/>
    </source>
</evidence>
<feature type="transmembrane region" description="Helical" evidence="2">
    <location>
        <begin position="21"/>
        <end position="38"/>
    </location>
</feature>
<dbReference type="NCBIfam" id="NF033747">
    <property type="entry name" value="class_E_sortase"/>
    <property type="match status" value="1"/>
</dbReference>
<keyword evidence="4" id="KW-1185">Reference proteome</keyword>
<evidence type="ECO:0000313" key="3">
    <source>
        <dbReference type="EMBL" id="MFC5907766.1"/>
    </source>
</evidence>
<dbReference type="CDD" id="cd05830">
    <property type="entry name" value="Sortase_E"/>
    <property type="match status" value="1"/>
</dbReference>
<gene>
    <name evidence="3" type="ORF">ACFP3V_11110</name>
</gene>
<dbReference type="NCBIfam" id="TIGR01076">
    <property type="entry name" value="sortase_fam"/>
    <property type="match status" value="1"/>
</dbReference>